<dbReference type="GeneID" id="106666004"/>
<dbReference type="Proteomes" id="UP000494040">
    <property type="component" value="Unassembled WGS sequence"/>
</dbReference>
<dbReference type="CDD" id="cd00009">
    <property type="entry name" value="AAA"/>
    <property type="match status" value="1"/>
</dbReference>
<dbReference type="InterPro" id="IPR027417">
    <property type="entry name" value="P-loop_NTPase"/>
</dbReference>
<dbReference type="RefSeq" id="XP_014248349.1">
    <property type="nucleotide sequence ID" value="XM_014392863.2"/>
</dbReference>
<dbReference type="PANTHER" id="PTHR23389">
    <property type="entry name" value="CHROMOSOME TRANSMISSION FIDELITY FACTOR 18"/>
    <property type="match status" value="1"/>
</dbReference>
<evidence type="ECO:0000313" key="2">
    <source>
        <dbReference type="EnsemblMetazoa" id="XP_014248349.1"/>
    </source>
</evidence>
<dbReference type="Pfam" id="PF03215">
    <property type="entry name" value="Rad17"/>
    <property type="match status" value="1"/>
</dbReference>
<dbReference type="AlphaFoldDB" id="A0A8I6RNT3"/>
<feature type="region of interest" description="Disordered" evidence="1">
    <location>
        <begin position="1"/>
        <end position="98"/>
    </location>
</feature>
<dbReference type="OrthoDB" id="9996895at2759"/>
<evidence type="ECO:0008006" key="4">
    <source>
        <dbReference type="Google" id="ProtNLM"/>
    </source>
</evidence>
<proteinExistence type="predicted"/>
<reference evidence="2" key="1">
    <citation type="submission" date="2022-01" db="UniProtKB">
        <authorList>
            <consortium name="EnsemblMetazoa"/>
        </authorList>
    </citation>
    <scope>IDENTIFICATION</scope>
</reference>
<dbReference type="GO" id="GO:0005634">
    <property type="term" value="C:nucleus"/>
    <property type="evidence" value="ECO:0007669"/>
    <property type="project" value="TreeGrafter"/>
</dbReference>
<dbReference type="PANTHER" id="PTHR23389:SF21">
    <property type="entry name" value="ATPASE FAMILY AAA DOMAIN-CONTAINING PROTEIN 5"/>
    <property type="match status" value="1"/>
</dbReference>
<protein>
    <recommendedName>
        <fullName evidence="4">AAA+ ATPase domain-containing protein</fullName>
    </recommendedName>
</protein>
<dbReference type="KEGG" id="clec:106666004"/>
<accession>A0A8I6RNT3</accession>
<sequence>MKDLKHYFSSPKCSEDKGESIEEESTKRNADPAKKKRKKKRKRGNTECSEEDPVEAEVAKVKRKKELTPKVSLKQRNSDSSKENSLTEEEPQSPNKTLLSYFNKVDKIPPMEPKSNKVIVKAMVHHPPPDNAGKSVMKTKLRLRKQPGKPEYDVISSEEDAMILSSRLPQIKEAIDDIEIIYSTEVAENKDDVIIVSETQPLNNGKKMKIKSDGTLQSFFKRNRSQPLKELSEMNTERKSAIREFLHSTVATRLKPKEVIQGHPTPFPKISHVTQKDMMNIMWSLRTVKLDFVNRVKTKIEIPVWSRITDRSHWSWDEPQVKSIVQKKALKALKKEHKNLPITTWYRELSRQKKNAEGEMWTEKYKLERSDLVLGNKKNVERLKSWLQSFKEIGKSKEKESVDSGDEFLSDDDNKPNSIKNIAIISGPCGTGKTTAVYVLAKEIGYEVLELNASCNRNGKKIFKDFSEALQSHNANVITFAPVKKKKISTEKKRSLILIEDADLIFNNTDDGYLTTVISLAISSKRPVIFITNEYDSKHLAKLKPHVGMMLKFNFIKGEVLAAWLKTVSIAEGVSLEQDDVAKLTNNNPDIRQCLLQIQFSADSPKVDYSDKIKLNNTWNVIGKCNITCKNLIQETKRLVNILCKSDCLSQPVLEEAGDMLIPSFSYRELKNSTSLIHDGESKNILSEEIANYTLDMMHSIAGADDPYKSTRTTVVEVMNTASDNLLTPASQLSKGAICTDYMSALRAIARSEKRRLSSQTKRSNRFNNYINFLGLERNNEEVLETMCAGLKSDQT</sequence>
<evidence type="ECO:0000313" key="3">
    <source>
        <dbReference type="Proteomes" id="UP000494040"/>
    </source>
</evidence>
<feature type="compositionally biased region" description="Basic and acidic residues" evidence="1">
    <location>
        <begin position="13"/>
        <end position="33"/>
    </location>
</feature>
<dbReference type="GO" id="GO:0003677">
    <property type="term" value="F:DNA binding"/>
    <property type="evidence" value="ECO:0007669"/>
    <property type="project" value="TreeGrafter"/>
</dbReference>
<dbReference type="SUPFAM" id="SSF52540">
    <property type="entry name" value="P-loop containing nucleoside triphosphate hydrolases"/>
    <property type="match status" value="1"/>
</dbReference>
<evidence type="ECO:0000256" key="1">
    <source>
        <dbReference type="SAM" id="MobiDB-lite"/>
    </source>
</evidence>
<dbReference type="EnsemblMetazoa" id="XM_014392863.2">
    <property type="protein sequence ID" value="XP_014248349.1"/>
    <property type="gene ID" value="LOC106666004"/>
</dbReference>
<name>A0A8I6RNT3_CIMLE</name>
<dbReference type="Gene3D" id="3.40.50.300">
    <property type="entry name" value="P-loop containing nucleotide triphosphate hydrolases"/>
    <property type="match status" value="1"/>
</dbReference>
<keyword evidence="3" id="KW-1185">Reference proteome</keyword>
<feature type="compositionally biased region" description="Basic residues" evidence="1">
    <location>
        <begin position="34"/>
        <end position="43"/>
    </location>
</feature>
<organism evidence="2 3">
    <name type="scientific">Cimex lectularius</name>
    <name type="common">Bed bug</name>
    <name type="synonym">Acanthia lectularia</name>
    <dbReference type="NCBI Taxonomy" id="79782"/>
    <lineage>
        <taxon>Eukaryota</taxon>
        <taxon>Metazoa</taxon>
        <taxon>Ecdysozoa</taxon>
        <taxon>Arthropoda</taxon>
        <taxon>Hexapoda</taxon>
        <taxon>Insecta</taxon>
        <taxon>Pterygota</taxon>
        <taxon>Neoptera</taxon>
        <taxon>Paraneoptera</taxon>
        <taxon>Hemiptera</taxon>
        <taxon>Heteroptera</taxon>
        <taxon>Panheteroptera</taxon>
        <taxon>Cimicomorpha</taxon>
        <taxon>Cimicidae</taxon>
        <taxon>Cimex</taxon>
    </lineage>
</organism>